<protein>
    <submittedName>
        <fullName evidence="1">Uncharacterized protein</fullName>
    </submittedName>
</protein>
<dbReference type="AlphaFoldDB" id="A0A494UVX8"/>
<dbReference type="KEGG" id="sfug:CNQ36_20280"/>
<evidence type="ECO:0000313" key="2">
    <source>
        <dbReference type="Proteomes" id="UP000282170"/>
    </source>
</evidence>
<dbReference type="SUPFAM" id="SSF50952">
    <property type="entry name" value="Soluble quinoprotein glucose dehydrogenase"/>
    <property type="match status" value="1"/>
</dbReference>
<reference evidence="1 2" key="1">
    <citation type="submission" date="2017-09" db="EMBL/GenBank/DDBJ databases">
        <authorList>
            <person name="Zhang H."/>
            <person name="Hu S."/>
            <person name="Xu J."/>
            <person name="He Z."/>
        </authorList>
    </citation>
    <scope>NUCLEOTIDE SEQUENCE [LARGE SCALE GENOMIC DNA]</scope>
    <source>
        <strain evidence="1 2">TXX3120</strain>
    </source>
</reference>
<dbReference type="InterPro" id="IPR011041">
    <property type="entry name" value="Quinoprot_gluc/sorb_DH_b-prop"/>
</dbReference>
<gene>
    <name evidence="1" type="ORF">CNQ36_20280</name>
</gene>
<sequence>MMPFLPLSRGRRRVLTGLGVALATVSAFGIYQAASGDAGSPPVNVTFVLGGGSRVKKTVGGTPQGTGLAIQGSFRGLAAAADGTVYLFTQEDQGMVMWKRETSGSTARIPLTGVDNRTAEQTAVASDGSIYLATGDSLWKTGPDGKTVKLVDTKCDNPRPFVNASLDEFCTGQVTGVTITADGTVYFGDQTVLGQHASYVHKISGDMVELVAGRPPQDNESLLRTNPAVKNGIDPPAGTKAKDVLVPAIWDSGWLTSSTSGIYWRTGPGIVRINADDTLTPLVGARDPDSISELKGPFDSIGSALDAEIGRGSIGSSRGDLTTLPDRSEIYYTDAHETYSPPFSSEYRWAGEKTASQKDFIDNLLKGKVIYQVSGENIAPVMPGVQAIAASGDSLYIAAESESDNRATGVLQVELPEMS</sequence>
<name>A0A494UVX8_9ACTN</name>
<accession>A0A494UVX8</accession>
<keyword evidence="2" id="KW-1185">Reference proteome</keyword>
<dbReference type="EMBL" id="CP023407">
    <property type="protein sequence ID" value="AYL37537.1"/>
    <property type="molecule type" value="Genomic_DNA"/>
</dbReference>
<dbReference type="Proteomes" id="UP000282170">
    <property type="component" value="Chromosome"/>
</dbReference>
<proteinExistence type="predicted"/>
<evidence type="ECO:0000313" key="1">
    <source>
        <dbReference type="EMBL" id="AYL37537.1"/>
    </source>
</evidence>
<organism evidence="1 2">
    <name type="scientific">Streptomyces fungicidicus</name>
    <dbReference type="NCBI Taxonomy" id="68203"/>
    <lineage>
        <taxon>Bacteria</taxon>
        <taxon>Bacillati</taxon>
        <taxon>Actinomycetota</taxon>
        <taxon>Actinomycetes</taxon>
        <taxon>Kitasatosporales</taxon>
        <taxon>Streptomycetaceae</taxon>
        <taxon>Streptomyces</taxon>
    </lineage>
</organism>